<dbReference type="GO" id="GO:0030154">
    <property type="term" value="P:cell differentiation"/>
    <property type="evidence" value="ECO:0007669"/>
    <property type="project" value="TreeGrafter"/>
</dbReference>
<evidence type="ECO:0000256" key="4">
    <source>
        <dbReference type="PROSITE-ProRule" id="PRU00267"/>
    </source>
</evidence>
<dbReference type="SUPFAM" id="SSF47095">
    <property type="entry name" value="HMG-box"/>
    <property type="match status" value="1"/>
</dbReference>
<keyword evidence="2 4" id="KW-0238">DNA-binding</keyword>
<feature type="DNA-binding region" description="HMG box" evidence="4">
    <location>
        <begin position="116"/>
        <end position="184"/>
    </location>
</feature>
<dbReference type="CDD" id="cd01389">
    <property type="entry name" value="HMG-box_ROX1-like"/>
    <property type="match status" value="1"/>
</dbReference>
<dbReference type="GO" id="GO:0000978">
    <property type="term" value="F:RNA polymerase II cis-regulatory region sequence-specific DNA binding"/>
    <property type="evidence" value="ECO:0007669"/>
    <property type="project" value="TreeGrafter"/>
</dbReference>
<protein>
    <recommendedName>
        <fullName evidence="6">HMG box domain-containing protein</fullName>
    </recommendedName>
</protein>
<reference evidence="7" key="1">
    <citation type="submission" date="2023-06" db="EMBL/GenBank/DDBJ databases">
        <title>Genome-scale phylogeny and comparative genomics of the fungal order Sordariales.</title>
        <authorList>
            <consortium name="Lawrence Berkeley National Laboratory"/>
            <person name="Hensen N."/>
            <person name="Bonometti L."/>
            <person name="Westerberg I."/>
            <person name="Brannstrom I.O."/>
            <person name="Guillou S."/>
            <person name="Cros-Aarteil S."/>
            <person name="Calhoun S."/>
            <person name="Haridas S."/>
            <person name="Kuo A."/>
            <person name="Mondo S."/>
            <person name="Pangilinan J."/>
            <person name="Riley R."/>
            <person name="LaButti K."/>
            <person name="Andreopoulos B."/>
            <person name="Lipzen A."/>
            <person name="Chen C."/>
            <person name="Yanf M."/>
            <person name="Daum C."/>
            <person name="Ng V."/>
            <person name="Clum A."/>
            <person name="Steindorff A."/>
            <person name="Ohm R."/>
            <person name="Martin F."/>
            <person name="Silar P."/>
            <person name="Natvig D."/>
            <person name="Lalanne C."/>
            <person name="Gautier V."/>
            <person name="Ament-velasquez S.L."/>
            <person name="Kruys A."/>
            <person name="Hutchinson M.I."/>
            <person name="Powell A.J."/>
            <person name="Barry K."/>
            <person name="Miller A.N."/>
            <person name="Grigoriev I.V."/>
            <person name="Debuchy R."/>
            <person name="Gladieux P."/>
            <person name="Thoren M.H."/>
            <person name="Johannesson H."/>
        </authorList>
    </citation>
    <scope>NUCLEOTIDE SEQUENCE</scope>
    <source>
        <strain evidence="7">SMH2392-1A</strain>
    </source>
</reference>
<name>A0AA40DJ15_9PEZI</name>
<sequence>MASTMAVSGEEVPRPPSARVIWNDSCRKLGRQNKFKILDFSKEQYNSLSEEVRAGLTRRMEIFSRDKAIWVRDGGNAQNWVLGPFKKMMDHLIEYNEVTIFDPHRQFNVTTLYEKVPRPPNAFILYRKDRHKELKNANPTLKNNEISTLVGTMWRREDDATRAKYHLKAQECKNMLLKYYPQYKYKPRRPDEPLAESPSAARSPPQAPPEGRRRHRSVDPSDALLLQFHDRWRVLEMHDPDGVAGDALLAMRCWRWLAMALILAFSGRIEMWASRPARLTCSQLPALMCGASRAAGNIQNMQAAGEF</sequence>
<evidence type="ECO:0000256" key="1">
    <source>
        <dbReference type="ARBA" id="ARBA00023015"/>
    </source>
</evidence>
<keyword evidence="4" id="KW-0539">Nucleus</keyword>
<dbReference type="GO" id="GO:0001228">
    <property type="term" value="F:DNA-binding transcription activator activity, RNA polymerase II-specific"/>
    <property type="evidence" value="ECO:0007669"/>
    <property type="project" value="TreeGrafter"/>
</dbReference>
<evidence type="ECO:0000256" key="3">
    <source>
        <dbReference type="ARBA" id="ARBA00023163"/>
    </source>
</evidence>
<dbReference type="RefSeq" id="XP_060290005.1">
    <property type="nucleotide sequence ID" value="XM_060446143.1"/>
</dbReference>
<dbReference type="SMART" id="SM00398">
    <property type="entry name" value="HMG"/>
    <property type="match status" value="1"/>
</dbReference>
<feature type="region of interest" description="Disordered" evidence="5">
    <location>
        <begin position="189"/>
        <end position="219"/>
    </location>
</feature>
<comment type="caution">
    <text evidence="7">The sequence shown here is derived from an EMBL/GenBank/DDBJ whole genome shotgun (WGS) entry which is preliminary data.</text>
</comment>
<dbReference type="EMBL" id="JAUIRO010000008">
    <property type="protein sequence ID" value="KAK0703146.1"/>
    <property type="molecule type" value="Genomic_DNA"/>
</dbReference>
<dbReference type="Gene3D" id="1.10.30.10">
    <property type="entry name" value="High mobility group box domain"/>
    <property type="match status" value="1"/>
</dbReference>
<evidence type="ECO:0000256" key="2">
    <source>
        <dbReference type="ARBA" id="ARBA00023125"/>
    </source>
</evidence>
<dbReference type="Proteomes" id="UP001172101">
    <property type="component" value="Unassembled WGS sequence"/>
</dbReference>
<dbReference type="Pfam" id="PF00505">
    <property type="entry name" value="HMG_box"/>
    <property type="match status" value="1"/>
</dbReference>
<dbReference type="PROSITE" id="PS50118">
    <property type="entry name" value="HMG_BOX_2"/>
    <property type="match status" value="1"/>
</dbReference>
<keyword evidence="1" id="KW-0805">Transcription regulation</keyword>
<evidence type="ECO:0000259" key="6">
    <source>
        <dbReference type="PROSITE" id="PS50118"/>
    </source>
</evidence>
<dbReference type="FunFam" id="1.10.30.10:FF:000041">
    <property type="entry name" value="HMG box family protein"/>
    <property type="match status" value="1"/>
</dbReference>
<organism evidence="7 8">
    <name type="scientific">Lasiosphaeria miniovina</name>
    <dbReference type="NCBI Taxonomy" id="1954250"/>
    <lineage>
        <taxon>Eukaryota</taxon>
        <taxon>Fungi</taxon>
        <taxon>Dikarya</taxon>
        <taxon>Ascomycota</taxon>
        <taxon>Pezizomycotina</taxon>
        <taxon>Sordariomycetes</taxon>
        <taxon>Sordariomycetidae</taxon>
        <taxon>Sordariales</taxon>
        <taxon>Lasiosphaeriaceae</taxon>
        <taxon>Lasiosphaeria</taxon>
    </lineage>
</organism>
<evidence type="ECO:0000256" key="5">
    <source>
        <dbReference type="SAM" id="MobiDB-lite"/>
    </source>
</evidence>
<proteinExistence type="predicted"/>
<dbReference type="InterPro" id="IPR009071">
    <property type="entry name" value="HMG_box_dom"/>
</dbReference>
<keyword evidence="3" id="KW-0804">Transcription</keyword>
<dbReference type="GO" id="GO:0005634">
    <property type="term" value="C:nucleus"/>
    <property type="evidence" value="ECO:0007669"/>
    <property type="project" value="UniProtKB-UniRule"/>
</dbReference>
<feature type="domain" description="HMG box" evidence="6">
    <location>
        <begin position="116"/>
        <end position="184"/>
    </location>
</feature>
<dbReference type="PANTHER" id="PTHR10270">
    <property type="entry name" value="SOX TRANSCRIPTION FACTOR"/>
    <property type="match status" value="1"/>
</dbReference>
<gene>
    <name evidence="7" type="ORF">B0T26DRAFT_756707</name>
</gene>
<feature type="compositionally biased region" description="Low complexity" evidence="5">
    <location>
        <begin position="195"/>
        <end position="204"/>
    </location>
</feature>
<dbReference type="InterPro" id="IPR050140">
    <property type="entry name" value="SRY-related_HMG-box_TF-like"/>
</dbReference>
<dbReference type="InterPro" id="IPR036910">
    <property type="entry name" value="HMG_box_dom_sf"/>
</dbReference>
<accession>A0AA40DJ15</accession>
<evidence type="ECO:0000313" key="7">
    <source>
        <dbReference type="EMBL" id="KAK0703146.1"/>
    </source>
</evidence>
<evidence type="ECO:0000313" key="8">
    <source>
        <dbReference type="Proteomes" id="UP001172101"/>
    </source>
</evidence>
<dbReference type="GeneID" id="85329413"/>
<dbReference type="PANTHER" id="PTHR10270:SF161">
    <property type="entry name" value="SEX-DETERMINING REGION Y PROTEIN"/>
    <property type="match status" value="1"/>
</dbReference>
<dbReference type="AlphaFoldDB" id="A0AA40DJ15"/>
<keyword evidence="8" id="KW-1185">Reference proteome</keyword>